<dbReference type="Gene3D" id="1.10.287.70">
    <property type="match status" value="1"/>
</dbReference>
<evidence type="ECO:0000256" key="8">
    <source>
        <dbReference type="ARBA" id="ARBA00023286"/>
    </source>
</evidence>
<feature type="transmembrane region" description="Helical" evidence="11">
    <location>
        <begin position="410"/>
        <end position="427"/>
    </location>
</feature>
<accession>A0A2P6SCS4</accession>
<feature type="transmembrane region" description="Helical" evidence="11">
    <location>
        <begin position="275"/>
        <end position="299"/>
    </location>
</feature>
<evidence type="ECO:0000256" key="3">
    <source>
        <dbReference type="ARBA" id="ARBA00022448"/>
    </source>
</evidence>
<keyword evidence="6" id="KW-0406">Ion transport</keyword>
<comment type="similarity">
    <text evidence="2">Belongs to the cyclic nucleotide-gated cation channel (TC 1.A.1.5) family.</text>
</comment>
<organism evidence="13 14">
    <name type="scientific">Rosa chinensis</name>
    <name type="common">China rose</name>
    <dbReference type="NCBI Taxonomy" id="74649"/>
    <lineage>
        <taxon>Eukaryota</taxon>
        <taxon>Viridiplantae</taxon>
        <taxon>Streptophyta</taxon>
        <taxon>Embryophyta</taxon>
        <taxon>Tracheophyta</taxon>
        <taxon>Spermatophyta</taxon>
        <taxon>Magnoliopsida</taxon>
        <taxon>eudicotyledons</taxon>
        <taxon>Gunneridae</taxon>
        <taxon>Pentapetalae</taxon>
        <taxon>rosids</taxon>
        <taxon>fabids</taxon>
        <taxon>Rosales</taxon>
        <taxon>Rosaceae</taxon>
        <taxon>Rosoideae</taxon>
        <taxon>Rosoideae incertae sedis</taxon>
        <taxon>Rosa</taxon>
    </lineage>
</organism>
<dbReference type="PROSITE" id="PS50042">
    <property type="entry name" value="CNMP_BINDING_3"/>
    <property type="match status" value="1"/>
</dbReference>
<dbReference type="PANTHER" id="PTHR45651:SF68">
    <property type="entry name" value="ION TRANSPORT DOMAIN-CONTAINING PROTEIN"/>
    <property type="match status" value="1"/>
</dbReference>
<keyword evidence="8" id="KW-1071">Ligand-gated ion channel</keyword>
<dbReference type="GO" id="GO:0016020">
    <property type="term" value="C:membrane"/>
    <property type="evidence" value="ECO:0007669"/>
    <property type="project" value="UniProtKB-SubCell"/>
</dbReference>
<dbReference type="SUPFAM" id="SSF51206">
    <property type="entry name" value="cAMP-binding domain-like"/>
    <property type="match status" value="1"/>
</dbReference>
<dbReference type="STRING" id="74649.A0A2P6SCS4"/>
<dbReference type="AlphaFoldDB" id="A0A2P6SCS4"/>
<feature type="compositionally biased region" description="Polar residues" evidence="10">
    <location>
        <begin position="697"/>
        <end position="706"/>
    </location>
</feature>
<proteinExistence type="inferred from homology"/>
<sequence length="706" mass="80822">MLNSQEEDHVELSINPDFPPDYHGYPSYSGPKNGRIDEGKSEPSSIERARSESSPLLAAIWEKPSTVKGIFADVSKWDKIFITSCIIAVLLDPLFFYIPYIHEDNKCLGKDKTLGIAAILLRSLTDITFIVNITYQIREWIKTGSIKIQKAGPPSKDVEDQRPTIVSEDSIDKGECTQFAEEVVGIFCRTKKKTAGAKNKIAQKLPWLTLPVFIDILAVLPLPQVFIVYVFFEISGSGYLDYRHMMNLFLLGQYVPRIFRIYLSSAEFTKTSGIWVKGAFNFFLYILASHVLGAFWYFFSIQRETSCWHRACKKYMHNDEGCMSKFYCKGNQASPNTTITSFLEEHCPLSDNITSEQFNFGIFLDGLKNNNTQHINFARKFFFSFWWGLRNLSNFGTNLTETSTYVWENLFAILISIIGLLLFLYLIGNVQTLMQFETTKWEEIRRKIEMKRLDLEVWMQRNKIPNELKKKIIKSIKKKLEEDKDANLENLFSILPWDTRKDLKRFLCVNALRNEPMLKDANPKVVKMICDYLKPVMYVEKSSIFQAGEPLDMMLFITQGTVWTYSSSSTSDDTSLTGKQNLGSASPIMITKSLKEGNSYGVEQLLRWVAVPDEHFSNLPRLNENVRSHSKVEGFTLMASDLRKVAIKCQGIWNFINAPNPQEREEVARTTIAAAVRRFRNQLQAPKKSRSKPSAVGAQNSPINIV</sequence>
<keyword evidence="4 11" id="KW-0812">Transmembrane</keyword>
<evidence type="ECO:0000256" key="6">
    <source>
        <dbReference type="ARBA" id="ARBA00023065"/>
    </source>
</evidence>
<evidence type="ECO:0000256" key="10">
    <source>
        <dbReference type="SAM" id="MobiDB-lite"/>
    </source>
</evidence>
<gene>
    <name evidence="13" type="ORF">RchiOBHm_Chr1g0336901</name>
</gene>
<feature type="transmembrane region" description="Helical" evidence="11">
    <location>
        <begin position="80"/>
        <end position="102"/>
    </location>
</feature>
<evidence type="ECO:0000256" key="2">
    <source>
        <dbReference type="ARBA" id="ARBA00010486"/>
    </source>
</evidence>
<feature type="region of interest" description="Disordered" evidence="10">
    <location>
        <begin position="1"/>
        <end position="50"/>
    </location>
</feature>
<dbReference type="InterPro" id="IPR018490">
    <property type="entry name" value="cNMP-bd_dom_sf"/>
</dbReference>
<evidence type="ECO:0000259" key="12">
    <source>
        <dbReference type="PROSITE" id="PS50042"/>
    </source>
</evidence>
<dbReference type="Pfam" id="PF00520">
    <property type="entry name" value="Ion_trans"/>
    <property type="match status" value="1"/>
</dbReference>
<feature type="region of interest" description="Disordered" evidence="10">
    <location>
        <begin position="682"/>
        <end position="706"/>
    </location>
</feature>
<feature type="compositionally biased region" description="Basic and acidic residues" evidence="10">
    <location>
        <begin position="34"/>
        <end position="50"/>
    </location>
</feature>
<protein>
    <submittedName>
        <fullName evidence="13">Putative potassium channel, voltage-dependent, ERG</fullName>
    </submittedName>
</protein>
<reference evidence="13 14" key="1">
    <citation type="journal article" date="2018" name="Nat. Genet.">
        <title>The Rosa genome provides new insights in the design of modern roses.</title>
        <authorList>
            <person name="Bendahmane M."/>
        </authorList>
    </citation>
    <scope>NUCLEOTIDE SEQUENCE [LARGE SCALE GENOMIC DNA]</scope>
    <source>
        <strain evidence="14">cv. Old Blush</strain>
    </source>
</reference>
<feature type="transmembrane region" description="Helical" evidence="11">
    <location>
        <begin position="207"/>
        <end position="232"/>
    </location>
</feature>
<dbReference type="Gene3D" id="2.60.120.10">
    <property type="entry name" value="Jelly Rolls"/>
    <property type="match status" value="1"/>
</dbReference>
<dbReference type="InterPro" id="IPR014710">
    <property type="entry name" value="RmlC-like_jellyroll"/>
</dbReference>
<feature type="domain" description="Cyclic nucleotide-binding" evidence="12">
    <location>
        <begin position="517"/>
        <end position="621"/>
    </location>
</feature>
<dbReference type="Gramene" id="PRQ56483">
    <property type="protein sequence ID" value="PRQ56483"/>
    <property type="gene ID" value="RchiOBHm_Chr1g0336901"/>
</dbReference>
<keyword evidence="7 11" id="KW-0472">Membrane</keyword>
<dbReference type="InterPro" id="IPR000595">
    <property type="entry name" value="cNMP-bd_dom"/>
</dbReference>
<dbReference type="PANTHER" id="PTHR45651">
    <property type="entry name" value="CYCLIC NUCLEOTIDE-GATED ION CHANNEL 15-RELATED-RELATED"/>
    <property type="match status" value="1"/>
</dbReference>
<feature type="transmembrane region" description="Helical" evidence="11">
    <location>
        <begin position="114"/>
        <end position="135"/>
    </location>
</feature>
<dbReference type="SUPFAM" id="SSF81324">
    <property type="entry name" value="Voltage-gated potassium channels"/>
    <property type="match status" value="1"/>
</dbReference>
<evidence type="ECO:0000256" key="7">
    <source>
        <dbReference type="ARBA" id="ARBA00023136"/>
    </source>
</evidence>
<name>A0A2P6SCS4_ROSCH</name>
<dbReference type="InterPro" id="IPR005821">
    <property type="entry name" value="Ion_trans_dom"/>
</dbReference>
<evidence type="ECO:0000256" key="4">
    <source>
        <dbReference type="ARBA" id="ARBA00022692"/>
    </source>
</evidence>
<dbReference type="EMBL" id="PDCK01000039">
    <property type="protein sequence ID" value="PRQ56483.1"/>
    <property type="molecule type" value="Genomic_DNA"/>
</dbReference>
<evidence type="ECO:0000256" key="11">
    <source>
        <dbReference type="SAM" id="Phobius"/>
    </source>
</evidence>
<feature type="compositionally biased region" description="Basic and acidic residues" evidence="10">
    <location>
        <begin position="1"/>
        <end position="11"/>
    </location>
</feature>
<dbReference type="Proteomes" id="UP000238479">
    <property type="component" value="Chromosome 1"/>
</dbReference>
<keyword evidence="14" id="KW-1185">Reference proteome</keyword>
<evidence type="ECO:0000256" key="5">
    <source>
        <dbReference type="ARBA" id="ARBA00022989"/>
    </source>
</evidence>
<evidence type="ECO:0000313" key="13">
    <source>
        <dbReference type="EMBL" id="PRQ56483.1"/>
    </source>
</evidence>
<keyword evidence="3" id="KW-0813">Transport</keyword>
<comment type="caution">
    <text evidence="13">The sequence shown here is derived from an EMBL/GenBank/DDBJ whole genome shotgun (WGS) entry which is preliminary data.</text>
</comment>
<dbReference type="GO" id="GO:0005216">
    <property type="term" value="F:monoatomic ion channel activity"/>
    <property type="evidence" value="ECO:0007669"/>
    <property type="project" value="InterPro"/>
</dbReference>
<keyword evidence="9 13" id="KW-0407">Ion channel</keyword>
<evidence type="ECO:0000256" key="1">
    <source>
        <dbReference type="ARBA" id="ARBA00004141"/>
    </source>
</evidence>
<comment type="subcellular location">
    <subcellularLocation>
        <location evidence="1">Membrane</location>
        <topology evidence="1">Multi-pass membrane protein</topology>
    </subcellularLocation>
</comment>
<keyword evidence="5 11" id="KW-1133">Transmembrane helix</keyword>
<evidence type="ECO:0000313" key="14">
    <source>
        <dbReference type="Proteomes" id="UP000238479"/>
    </source>
</evidence>
<evidence type="ECO:0000256" key="9">
    <source>
        <dbReference type="ARBA" id="ARBA00023303"/>
    </source>
</evidence>
<dbReference type="OMA" id="KECMSAF"/>